<dbReference type="Gene3D" id="3.10.20.30">
    <property type="match status" value="1"/>
</dbReference>
<dbReference type="InterPro" id="IPR036010">
    <property type="entry name" value="2Fe-2S_ferredoxin-like_sf"/>
</dbReference>
<sequence length="158" mass="16675">MAKKALFTLTLNGEDTEVATAPDATLLETLRDGLGVLSPKRGCNQGVCGACTVLIDGLPVRACLTLTARCEGHDLRTMEGMNSDPVMATLQRHMVESGGVQCGFCTSGMLLSARNLLAETPRPSRETVKSALSGNLCRCTGYRTIVDAVCNAAEELTP</sequence>
<dbReference type="GO" id="GO:0046872">
    <property type="term" value="F:metal ion binding"/>
    <property type="evidence" value="ECO:0007669"/>
    <property type="project" value="UniProtKB-KW"/>
</dbReference>
<dbReference type="SUPFAM" id="SSF47741">
    <property type="entry name" value="CO dehydrogenase ISP C-domain like"/>
    <property type="match status" value="1"/>
</dbReference>
<keyword evidence="2" id="KW-0479">Metal-binding</keyword>
<dbReference type="InterPro" id="IPR002888">
    <property type="entry name" value="2Fe-2S-bd"/>
</dbReference>
<keyword evidence="1" id="KW-0001">2Fe-2S</keyword>
<dbReference type="Gene3D" id="1.10.150.120">
    <property type="entry name" value="[2Fe-2S]-binding domain"/>
    <property type="match status" value="1"/>
</dbReference>
<dbReference type="GO" id="GO:0051537">
    <property type="term" value="F:2 iron, 2 sulfur cluster binding"/>
    <property type="evidence" value="ECO:0007669"/>
    <property type="project" value="UniProtKB-KW"/>
</dbReference>
<accession>A0A1N7NYP3</accession>
<evidence type="ECO:0000313" key="8">
    <source>
        <dbReference type="Proteomes" id="UP000186141"/>
    </source>
</evidence>
<evidence type="ECO:0000313" key="7">
    <source>
        <dbReference type="EMBL" id="SIT03485.1"/>
    </source>
</evidence>
<dbReference type="SUPFAM" id="SSF54292">
    <property type="entry name" value="2Fe-2S ferredoxin-like"/>
    <property type="match status" value="1"/>
</dbReference>
<dbReference type="EMBL" id="FTOT01000004">
    <property type="protein sequence ID" value="SIT03485.1"/>
    <property type="molecule type" value="Genomic_DNA"/>
</dbReference>
<dbReference type="PANTHER" id="PTHR44379:SF8">
    <property type="entry name" value="XANTHINE DEHYDROGENASE IRON-SULFUR-BINDING SUBUNIT XDHC-RELATED"/>
    <property type="match status" value="1"/>
</dbReference>
<feature type="domain" description="2Fe-2S ferredoxin-type" evidence="6">
    <location>
        <begin position="5"/>
        <end position="81"/>
    </location>
</feature>
<dbReference type="PANTHER" id="PTHR44379">
    <property type="entry name" value="OXIDOREDUCTASE WITH IRON-SULFUR SUBUNIT"/>
    <property type="match status" value="1"/>
</dbReference>
<dbReference type="CDD" id="cd00207">
    <property type="entry name" value="fer2"/>
    <property type="match status" value="1"/>
</dbReference>
<keyword evidence="4" id="KW-0408">Iron</keyword>
<keyword evidence="3" id="KW-0560">Oxidoreductase</keyword>
<dbReference type="InterPro" id="IPR001041">
    <property type="entry name" value="2Fe-2S_ferredoxin-type"/>
</dbReference>
<dbReference type="Pfam" id="PF01799">
    <property type="entry name" value="Fer2_2"/>
    <property type="match status" value="1"/>
</dbReference>
<dbReference type="GO" id="GO:0016491">
    <property type="term" value="F:oxidoreductase activity"/>
    <property type="evidence" value="ECO:0007669"/>
    <property type="project" value="UniProtKB-KW"/>
</dbReference>
<keyword evidence="5" id="KW-0411">Iron-sulfur</keyword>
<dbReference type="PROSITE" id="PS00197">
    <property type="entry name" value="2FE2S_FER_1"/>
    <property type="match status" value="1"/>
</dbReference>
<dbReference type="Proteomes" id="UP000186141">
    <property type="component" value="Unassembled WGS sequence"/>
</dbReference>
<dbReference type="InterPro" id="IPR036884">
    <property type="entry name" value="2Fe-2S-bd_dom_sf"/>
</dbReference>
<gene>
    <name evidence="7" type="ORF">SAMN05421774_104248</name>
</gene>
<dbReference type="InterPro" id="IPR051452">
    <property type="entry name" value="Diverse_Oxidoreductases"/>
</dbReference>
<dbReference type="PROSITE" id="PS51085">
    <property type="entry name" value="2FE2S_FER_2"/>
    <property type="match status" value="1"/>
</dbReference>
<dbReference type="InterPro" id="IPR006058">
    <property type="entry name" value="2Fe2S_fd_BS"/>
</dbReference>
<evidence type="ECO:0000256" key="5">
    <source>
        <dbReference type="ARBA" id="ARBA00023014"/>
    </source>
</evidence>
<dbReference type="Pfam" id="PF00111">
    <property type="entry name" value="Fer2"/>
    <property type="match status" value="1"/>
</dbReference>
<evidence type="ECO:0000256" key="4">
    <source>
        <dbReference type="ARBA" id="ARBA00023004"/>
    </source>
</evidence>
<reference evidence="7 8" key="1">
    <citation type="submission" date="2017-01" db="EMBL/GenBank/DDBJ databases">
        <authorList>
            <person name="Mah S.A."/>
            <person name="Swanson W.J."/>
            <person name="Moy G.W."/>
            <person name="Vacquier V.D."/>
        </authorList>
    </citation>
    <scope>NUCLEOTIDE SEQUENCE [LARGE SCALE GENOMIC DNA]</scope>
    <source>
        <strain evidence="7 8">DSM 26375</strain>
    </source>
</reference>
<name>A0A1N7NYP3_9RHOB</name>
<protein>
    <submittedName>
        <fullName evidence="7">Carbon-monoxide dehydrogenase small subunit</fullName>
    </submittedName>
</protein>
<evidence type="ECO:0000256" key="1">
    <source>
        <dbReference type="ARBA" id="ARBA00022714"/>
    </source>
</evidence>
<dbReference type="InterPro" id="IPR012675">
    <property type="entry name" value="Beta-grasp_dom_sf"/>
</dbReference>
<evidence type="ECO:0000259" key="6">
    <source>
        <dbReference type="PROSITE" id="PS51085"/>
    </source>
</evidence>
<evidence type="ECO:0000256" key="2">
    <source>
        <dbReference type="ARBA" id="ARBA00022723"/>
    </source>
</evidence>
<organism evidence="7 8">
    <name type="scientific">Gemmobacter megaterium</name>
    <dbReference type="NCBI Taxonomy" id="1086013"/>
    <lineage>
        <taxon>Bacteria</taxon>
        <taxon>Pseudomonadati</taxon>
        <taxon>Pseudomonadota</taxon>
        <taxon>Alphaproteobacteria</taxon>
        <taxon>Rhodobacterales</taxon>
        <taxon>Paracoccaceae</taxon>
        <taxon>Gemmobacter</taxon>
    </lineage>
</organism>
<dbReference type="OrthoDB" id="9792018at2"/>
<dbReference type="AlphaFoldDB" id="A0A1N7NYP3"/>
<keyword evidence="8" id="KW-1185">Reference proteome</keyword>
<proteinExistence type="predicted"/>
<evidence type="ECO:0000256" key="3">
    <source>
        <dbReference type="ARBA" id="ARBA00023002"/>
    </source>
</evidence>
<dbReference type="RefSeq" id="WP_076531541.1">
    <property type="nucleotide sequence ID" value="NZ_BMEH01000004.1"/>
</dbReference>
<dbReference type="STRING" id="1086013.SAMN05421774_104248"/>